<evidence type="ECO:0000313" key="1">
    <source>
        <dbReference type="EMBL" id="KAK9275170.1"/>
    </source>
</evidence>
<name>A0AAP0WRA8_LIQFO</name>
<dbReference type="Proteomes" id="UP001415857">
    <property type="component" value="Unassembled WGS sequence"/>
</dbReference>
<sequence>MGRARCLQWRLGVADTKNGSTSRVRDSFIPNKRRSGSNSKFGIISFELMGEAWAAIRRCNGVFCLNSKISVKLARLGLESIMLKSGTEWHNKSFDKKNNFNEIWKPIDGSVPKRS</sequence>
<gene>
    <name evidence="1" type="ORF">L1049_022431</name>
</gene>
<organism evidence="1 2">
    <name type="scientific">Liquidambar formosana</name>
    <name type="common">Formosan gum</name>
    <dbReference type="NCBI Taxonomy" id="63359"/>
    <lineage>
        <taxon>Eukaryota</taxon>
        <taxon>Viridiplantae</taxon>
        <taxon>Streptophyta</taxon>
        <taxon>Embryophyta</taxon>
        <taxon>Tracheophyta</taxon>
        <taxon>Spermatophyta</taxon>
        <taxon>Magnoliopsida</taxon>
        <taxon>eudicotyledons</taxon>
        <taxon>Gunneridae</taxon>
        <taxon>Pentapetalae</taxon>
        <taxon>Saxifragales</taxon>
        <taxon>Altingiaceae</taxon>
        <taxon>Liquidambar</taxon>
    </lineage>
</organism>
<dbReference type="EMBL" id="JBBPBK010000011">
    <property type="protein sequence ID" value="KAK9275170.1"/>
    <property type="molecule type" value="Genomic_DNA"/>
</dbReference>
<keyword evidence="2" id="KW-1185">Reference proteome</keyword>
<proteinExistence type="predicted"/>
<dbReference type="AlphaFoldDB" id="A0AAP0WRA8"/>
<dbReference type="GO" id="GO:0003676">
    <property type="term" value="F:nucleic acid binding"/>
    <property type="evidence" value="ECO:0007669"/>
    <property type="project" value="InterPro"/>
</dbReference>
<accession>A0AAP0WRA8</accession>
<evidence type="ECO:0000313" key="2">
    <source>
        <dbReference type="Proteomes" id="UP001415857"/>
    </source>
</evidence>
<dbReference type="Gene3D" id="3.30.70.330">
    <property type="match status" value="1"/>
</dbReference>
<dbReference type="InterPro" id="IPR035979">
    <property type="entry name" value="RBD_domain_sf"/>
</dbReference>
<reference evidence="1 2" key="1">
    <citation type="journal article" date="2024" name="Plant J.">
        <title>Genome sequences and population genomics reveal climatic adaptation and genomic divergence between two closely related sweetgum species.</title>
        <authorList>
            <person name="Xu W.Q."/>
            <person name="Ren C.Q."/>
            <person name="Zhang X.Y."/>
            <person name="Comes H.P."/>
            <person name="Liu X.H."/>
            <person name="Li Y.G."/>
            <person name="Kettle C.J."/>
            <person name="Jalonen R."/>
            <person name="Gaisberger H."/>
            <person name="Ma Y.Z."/>
            <person name="Qiu Y.X."/>
        </authorList>
    </citation>
    <scope>NUCLEOTIDE SEQUENCE [LARGE SCALE GENOMIC DNA]</scope>
    <source>
        <strain evidence="1">Hangzhou</strain>
    </source>
</reference>
<protein>
    <submittedName>
        <fullName evidence="1">Uncharacterized protein</fullName>
    </submittedName>
</protein>
<comment type="caution">
    <text evidence="1">The sequence shown here is derived from an EMBL/GenBank/DDBJ whole genome shotgun (WGS) entry which is preliminary data.</text>
</comment>
<dbReference type="InterPro" id="IPR012677">
    <property type="entry name" value="Nucleotide-bd_a/b_plait_sf"/>
</dbReference>
<dbReference type="SUPFAM" id="SSF54928">
    <property type="entry name" value="RNA-binding domain, RBD"/>
    <property type="match status" value="1"/>
</dbReference>